<evidence type="ECO:0000256" key="7">
    <source>
        <dbReference type="SAM" id="Phobius"/>
    </source>
</evidence>
<feature type="transmembrane region" description="Helical" evidence="7">
    <location>
        <begin position="173"/>
        <end position="194"/>
    </location>
</feature>
<name>A0A6J6V261_9ZZZZ</name>
<comment type="subcellular location">
    <subcellularLocation>
        <location evidence="1">Cell membrane</location>
        <topology evidence="1">Multi-pass membrane protein</topology>
    </subcellularLocation>
</comment>
<dbReference type="Pfam" id="PF05977">
    <property type="entry name" value="MFS_3"/>
    <property type="match status" value="1"/>
</dbReference>
<dbReference type="GO" id="GO:0022857">
    <property type="term" value="F:transmembrane transporter activity"/>
    <property type="evidence" value="ECO:0007669"/>
    <property type="project" value="InterPro"/>
</dbReference>
<feature type="transmembrane region" description="Helical" evidence="7">
    <location>
        <begin position="308"/>
        <end position="329"/>
    </location>
</feature>
<feature type="transmembrane region" description="Helical" evidence="7">
    <location>
        <begin position="375"/>
        <end position="393"/>
    </location>
</feature>
<evidence type="ECO:0000256" key="2">
    <source>
        <dbReference type="ARBA" id="ARBA00022448"/>
    </source>
</evidence>
<proteinExistence type="predicted"/>
<feature type="transmembrane region" description="Helical" evidence="7">
    <location>
        <begin position="79"/>
        <end position="100"/>
    </location>
</feature>
<evidence type="ECO:0000256" key="1">
    <source>
        <dbReference type="ARBA" id="ARBA00004651"/>
    </source>
</evidence>
<accession>A0A6J6V261</accession>
<dbReference type="InterPro" id="IPR036259">
    <property type="entry name" value="MFS_trans_sf"/>
</dbReference>
<dbReference type="Gene3D" id="1.20.1250.20">
    <property type="entry name" value="MFS general substrate transporter like domains"/>
    <property type="match status" value="1"/>
</dbReference>
<reference evidence="9" key="1">
    <citation type="submission" date="2020-05" db="EMBL/GenBank/DDBJ databases">
        <authorList>
            <person name="Chiriac C."/>
            <person name="Salcher M."/>
            <person name="Ghai R."/>
            <person name="Kavagutti S V."/>
        </authorList>
    </citation>
    <scope>NUCLEOTIDE SEQUENCE</scope>
</reference>
<dbReference type="GO" id="GO:0005886">
    <property type="term" value="C:plasma membrane"/>
    <property type="evidence" value="ECO:0007669"/>
    <property type="project" value="UniProtKB-SubCell"/>
</dbReference>
<keyword evidence="2" id="KW-0813">Transport</keyword>
<feature type="transmembrane region" description="Helical" evidence="7">
    <location>
        <begin position="257"/>
        <end position="277"/>
    </location>
</feature>
<dbReference type="PANTHER" id="PTHR23513">
    <property type="entry name" value="INTEGRAL MEMBRANE EFFLUX PROTEIN-RELATED"/>
    <property type="match status" value="1"/>
</dbReference>
<dbReference type="EMBL" id="CAEZYQ010000033">
    <property type="protein sequence ID" value="CAB4765786.1"/>
    <property type="molecule type" value="Genomic_DNA"/>
</dbReference>
<feature type="transmembrane region" description="Helical" evidence="7">
    <location>
        <begin position="215"/>
        <end position="237"/>
    </location>
</feature>
<evidence type="ECO:0000256" key="4">
    <source>
        <dbReference type="ARBA" id="ARBA00022692"/>
    </source>
</evidence>
<feature type="transmembrane region" description="Helical" evidence="7">
    <location>
        <begin position="143"/>
        <end position="167"/>
    </location>
</feature>
<evidence type="ECO:0000259" key="8">
    <source>
        <dbReference type="PROSITE" id="PS50850"/>
    </source>
</evidence>
<evidence type="ECO:0000256" key="5">
    <source>
        <dbReference type="ARBA" id="ARBA00022989"/>
    </source>
</evidence>
<dbReference type="PANTHER" id="PTHR23513:SF11">
    <property type="entry name" value="STAPHYLOFERRIN A TRANSPORTER"/>
    <property type="match status" value="1"/>
</dbReference>
<feature type="transmembrane region" description="Helical" evidence="7">
    <location>
        <begin position="350"/>
        <end position="369"/>
    </location>
</feature>
<feature type="transmembrane region" description="Helical" evidence="7">
    <location>
        <begin position="106"/>
        <end position="131"/>
    </location>
</feature>
<dbReference type="AlphaFoldDB" id="A0A6J6V261"/>
<evidence type="ECO:0000256" key="3">
    <source>
        <dbReference type="ARBA" id="ARBA00022475"/>
    </source>
</evidence>
<dbReference type="CDD" id="cd06173">
    <property type="entry name" value="MFS_MefA_like"/>
    <property type="match status" value="1"/>
</dbReference>
<feature type="transmembrane region" description="Helical" evidence="7">
    <location>
        <begin position="49"/>
        <end position="72"/>
    </location>
</feature>
<dbReference type="SUPFAM" id="SSF103473">
    <property type="entry name" value="MFS general substrate transporter"/>
    <property type="match status" value="1"/>
</dbReference>
<protein>
    <submittedName>
        <fullName evidence="9">Unannotated protein</fullName>
    </submittedName>
</protein>
<keyword evidence="4 7" id="KW-0812">Transmembrane</keyword>
<keyword evidence="3" id="KW-1003">Cell membrane</keyword>
<keyword evidence="6 7" id="KW-0472">Membrane</keyword>
<feature type="transmembrane region" description="Helical" evidence="7">
    <location>
        <begin position="23"/>
        <end position="43"/>
    </location>
</feature>
<organism evidence="9">
    <name type="scientific">freshwater metagenome</name>
    <dbReference type="NCBI Taxonomy" id="449393"/>
    <lineage>
        <taxon>unclassified sequences</taxon>
        <taxon>metagenomes</taxon>
        <taxon>ecological metagenomes</taxon>
    </lineage>
</organism>
<dbReference type="InterPro" id="IPR010290">
    <property type="entry name" value="TM_effector"/>
</dbReference>
<dbReference type="InterPro" id="IPR020846">
    <property type="entry name" value="MFS_dom"/>
</dbReference>
<gene>
    <name evidence="9" type="ORF">UFOPK2761_03036</name>
</gene>
<feature type="domain" description="Major facilitator superfamily (MFS) profile" evidence="8">
    <location>
        <begin position="6"/>
        <end position="398"/>
    </location>
</feature>
<evidence type="ECO:0000313" key="9">
    <source>
        <dbReference type="EMBL" id="CAB4765786.1"/>
    </source>
</evidence>
<evidence type="ECO:0000256" key="6">
    <source>
        <dbReference type="ARBA" id="ARBA00023136"/>
    </source>
</evidence>
<feature type="transmembrane region" description="Helical" evidence="7">
    <location>
        <begin position="284"/>
        <end position="302"/>
    </location>
</feature>
<keyword evidence="5 7" id="KW-1133">Transmembrane helix</keyword>
<dbReference type="PROSITE" id="PS50850">
    <property type="entry name" value="MFS"/>
    <property type="match status" value="1"/>
</dbReference>
<sequence length="416" mass="42871">MTTSEALAPLRERNFRLYFSSRVVNLLGSLMAPVALAFAVLEISDSPTALGVVLAAHSIPMVAFLLAGGVLADRFGRTLVIQSSNVVAGLTQLAIAALVVSGTAEIWHLVVLTAVNGVAAAAALPALASVLPQLVPREQLQQANVLVSMVRSGLSVLGPTVSSLIVVGVGPGWALAVDGLAYLGAAALLAPIRLPRPVRAAGGSVVRDLREGWGYFRSTTWLWVVVLAFSVICAVHQGGFFTLGPVLAKDTAIGERGWGLILSAEALGLLVTGLVLLRLRLERPLFWGMLGTVLYAAPLVALGLTDSVLLVVLAAFVAGAGIEVFGLGWQLAMQENVPDDMLSRAFSFDALGSFAAIPLGQLVAGPLALAFGLQPVMLVAGLSLAAVALLTLLSPSVRDLQRADAAVGVPAPAPAT</sequence>